<dbReference type="AlphaFoldDB" id="A0ABD1MGX6"/>
<feature type="transmembrane region" description="Helical" evidence="9">
    <location>
        <begin position="224"/>
        <end position="246"/>
    </location>
</feature>
<evidence type="ECO:0000256" key="1">
    <source>
        <dbReference type="ARBA" id="ARBA00004429"/>
    </source>
</evidence>
<feature type="transmembrane region" description="Helical" evidence="9">
    <location>
        <begin position="281"/>
        <end position="301"/>
    </location>
</feature>
<feature type="transmembrane region" description="Helical" evidence="9">
    <location>
        <begin position="383"/>
        <end position="404"/>
    </location>
</feature>
<keyword evidence="3" id="KW-1003">Cell membrane</keyword>
<evidence type="ECO:0008006" key="12">
    <source>
        <dbReference type="Google" id="ProtNLM"/>
    </source>
</evidence>
<protein>
    <recommendedName>
        <fullName evidence="12">Tyrosine-specific transport protein</fullName>
    </recommendedName>
</protein>
<comment type="subcellular location">
    <subcellularLocation>
        <location evidence="1">Cell inner membrane</location>
        <topology evidence="1">Multi-pass membrane protein</topology>
    </subcellularLocation>
</comment>
<feature type="region of interest" description="Disordered" evidence="8">
    <location>
        <begin position="29"/>
        <end position="51"/>
    </location>
</feature>
<feature type="transmembrane region" description="Helical" evidence="9">
    <location>
        <begin position="416"/>
        <end position="438"/>
    </location>
</feature>
<dbReference type="PANTHER" id="PTHR32195:SF24">
    <property type="entry name" value="TRYPTOPHAN OR TYROSINE TRANSPORTER PROTEIN"/>
    <property type="match status" value="1"/>
</dbReference>
<keyword evidence="2" id="KW-0813">Transport</keyword>
<evidence type="ECO:0000256" key="5">
    <source>
        <dbReference type="ARBA" id="ARBA00022692"/>
    </source>
</evidence>
<dbReference type="Pfam" id="PF03222">
    <property type="entry name" value="Trp_Tyr_perm"/>
    <property type="match status" value="1"/>
</dbReference>
<evidence type="ECO:0000313" key="11">
    <source>
        <dbReference type="Proteomes" id="UP001603857"/>
    </source>
</evidence>
<dbReference type="PANTHER" id="PTHR32195">
    <property type="entry name" value="OS07G0662800 PROTEIN"/>
    <property type="match status" value="1"/>
</dbReference>
<feature type="transmembrane region" description="Helical" evidence="9">
    <location>
        <begin position="313"/>
        <end position="334"/>
    </location>
</feature>
<dbReference type="Gene3D" id="1.20.1740.10">
    <property type="entry name" value="Amino acid/polyamine transporter I"/>
    <property type="match status" value="1"/>
</dbReference>
<name>A0ABD1MGX6_9FABA</name>
<keyword evidence="6 9" id="KW-1133">Transmembrane helix</keyword>
<keyword evidence="4" id="KW-0997">Cell inner membrane</keyword>
<keyword evidence="5 9" id="KW-0812">Transmembrane</keyword>
<organism evidence="10 11">
    <name type="scientific">Flemingia macrophylla</name>
    <dbReference type="NCBI Taxonomy" id="520843"/>
    <lineage>
        <taxon>Eukaryota</taxon>
        <taxon>Viridiplantae</taxon>
        <taxon>Streptophyta</taxon>
        <taxon>Embryophyta</taxon>
        <taxon>Tracheophyta</taxon>
        <taxon>Spermatophyta</taxon>
        <taxon>Magnoliopsida</taxon>
        <taxon>eudicotyledons</taxon>
        <taxon>Gunneridae</taxon>
        <taxon>Pentapetalae</taxon>
        <taxon>rosids</taxon>
        <taxon>fabids</taxon>
        <taxon>Fabales</taxon>
        <taxon>Fabaceae</taxon>
        <taxon>Papilionoideae</taxon>
        <taxon>50 kb inversion clade</taxon>
        <taxon>NPAAA clade</taxon>
        <taxon>indigoferoid/millettioid clade</taxon>
        <taxon>Phaseoleae</taxon>
        <taxon>Flemingia</taxon>
    </lineage>
</organism>
<evidence type="ECO:0000256" key="2">
    <source>
        <dbReference type="ARBA" id="ARBA00022448"/>
    </source>
</evidence>
<gene>
    <name evidence="10" type="ORF">Fmac_016259</name>
</gene>
<feature type="transmembrane region" description="Helical" evidence="9">
    <location>
        <begin position="571"/>
        <end position="598"/>
    </location>
</feature>
<evidence type="ECO:0000256" key="8">
    <source>
        <dbReference type="SAM" id="MobiDB-lite"/>
    </source>
</evidence>
<feature type="transmembrane region" description="Helical" evidence="9">
    <location>
        <begin position="458"/>
        <end position="485"/>
    </location>
</feature>
<evidence type="ECO:0000256" key="9">
    <source>
        <dbReference type="SAM" id="Phobius"/>
    </source>
</evidence>
<proteinExistence type="predicted"/>
<accession>A0ABD1MGX6</accession>
<feature type="transmembrane region" description="Helical" evidence="9">
    <location>
        <begin position="346"/>
        <end position="371"/>
    </location>
</feature>
<dbReference type="InterPro" id="IPR018227">
    <property type="entry name" value="Amino_acid_transport_2"/>
</dbReference>
<feature type="compositionally biased region" description="Basic and acidic residues" evidence="8">
    <location>
        <begin position="30"/>
        <end position="44"/>
    </location>
</feature>
<comment type="caution">
    <text evidence="10">The sequence shown here is derived from an EMBL/GenBank/DDBJ whole genome shotgun (WGS) entry which is preliminary data.</text>
</comment>
<reference evidence="10 11" key="1">
    <citation type="submission" date="2024-08" db="EMBL/GenBank/DDBJ databases">
        <title>Insights into the chromosomal genome structure of Flemingia macrophylla.</title>
        <authorList>
            <person name="Ding Y."/>
            <person name="Zhao Y."/>
            <person name="Bi W."/>
            <person name="Wu M."/>
            <person name="Zhao G."/>
            <person name="Gong Y."/>
            <person name="Li W."/>
            <person name="Zhang P."/>
        </authorList>
    </citation>
    <scope>NUCLEOTIDE SEQUENCE [LARGE SCALE GENOMIC DNA]</scope>
    <source>
        <strain evidence="10">DYQJB</strain>
        <tissue evidence="10">Leaf</tissue>
    </source>
</reference>
<keyword evidence="7 9" id="KW-0472">Membrane</keyword>
<dbReference type="Proteomes" id="UP001603857">
    <property type="component" value="Unassembled WGS sequence"/>
</dbReference>
<evidence type="ECO:0000256" key="6">
    <source>
        <dbReference type="ARBA" id="ARBA00022989"/>
    </source>
</evidence>
<keyword evidence="11" id="KW-1185">Reference proteome</keyword>
<evidence type="ECO:0000313" key="10">
    <source>
        <dbReference type="EMBL" id="KAL2335046.1"/>
    </source>
</evidence>
<evidence type="ECO:0000256" key="4">
    <source>
        <dbReference type="ARBA" id="ARBA00022519"/>
    </source>
</evidence>
<feature type="transmembrane region" description="Helical" evidence="9">
    <location>
        <begin position="193"/>
        <end position="212"/>
    </location>
</feature>
<feature type="transmembrane region" description="Helical" evidence="9">
    <location>
        <begin position="530"/>
        <end position="550"/>
    </location>
</feature>
<feature type="transmembrane region" description="Helical" evidence="9">
    <location>
        <begin position="506"/>
        <end position="524"/>
    </location>
</feature>
<sequence>MHLWPTKNLRDSFKLSYLKRLEWNYQRMQSQKEQKSSTEQKLLENENQDQNHGAAPNLLNCEAGSVSSLFRELLLVLSCCYCCFCCGGLNDVCVLKFKGISPEISETLIFHDFLCFCVSKSREMQKQIHHGHEIHRGTQQQQLRNYHHCLCYFHWQQQKPVIRRKPCARKAQKFSTGLNKETSKVAEKKEGTVAGAVALVVGTSIGTGILALPEKASPAVLPGIIPTSISVIVCWIFLLIEALLLVEINVALMCKKGGREEDNELDVISIRTMAQETLGDWGGTIATIAYVFLGYSSMVAYSSKSGEILFQLFNLPAPVSGSLFTALFTMLVSIWGTRAADRVNQYLTASVIGLLLAIEVLAVVFGGWSGVGGSSDWTKIPPTIPVIIFSLVFHDITPFLCAYLDGDIRRIKASVFLGALVPLVAVLIWDAITLGLAAEADQVVDPIELLYRLRFDGVSIMVAAFSLLAVGTSLIGTLLAFSAFFKEQLKNGTWNFPPTEKGNRWDRINVTAVALVVAPSLFVSTTFPDAFSAATDIAGGYCMTVLYGVLPPAMAWAMHKREPEICAQKELLNANATLVVAELFACGIVVEQIIQYILALHS</sequence>
<evidence type="ECO:0000256" key="7">
    <source>
        <dbReference type="ARBA" id="ARBA00023136"/>
    </source>
</evidence>
<dbReference type="EMBL" id="JBGMDY010000005">
    <property type="protein sequence ID" value="KAL2335046.1"/>
    <property type="molecule type" value="Genomic_DNA"/>
</dbReference>
<evidence type="ECO:0000256" key="3">
    <source>
        <dbReference type="ARBA" id="ARBA00022475"/>
    </source>
</evidence>
<dbReference type="GO" id="GO:0005886">
    <property type="term" value="C:plasma membrane"/>
    <property type="evidence" value="ECO:0007669"/>
    <property type="project" value="UniProtKB-SubCell"/>
</dbReference>